<dbReference type="GO" id="GO:0005789">
    <property type="term" value="C:endoplasmic reticulum membrane"/>
    <property type="evidence" value="ECO:0007669"/>
    <property type="project" value="UniProtKB-SubCell"/>
</dbReference>
<feature type="compositionally biased region" description="Basic and acidic residues" evidence="19">
    <location>
        <begin position="876"/>
        <end position="887"/>
    </location>
</feature>
<keyword evidence="21" id="KW-1185">Reference proteome</keyword>
<keyword evidence="7 18" id="KW-0813">Transport</keyword>
<keyword evidence="12 18" id="KW-0445">Lipid transport</keyword>
<evidence type="ECO:0000256" key="9">
    <source>
        <dbReference type="ARBA" id="ARBA00022989"/>
    </source>
</evidence>
<dbReference type="GO" id="GO:0000139">
    <property type="term" value="C:Golgi membrane"/>
    <property type="evidence" value="ECO:0007669"/>
    <property type="project" value="UniProtKB-SubCell"/>
</dbReference>
<proteinExistence type="inferred from homology"/>
<feature type="compositionally biased region" description="Basic and acidic residues" evidence="19">
    <location>
        <begin position="932"/>
        <end position="947"/>
    </location>
</feature>
<evidence type="ECO:0000256" key="6">
    <source>
        <dbReference type="ARBA" id="ARBA00018074"/>
    </source>
</evidence>
<dbReference type="GO" id="GO:0034497">
    <property type="term" value="P:protein localization to phagophore assembly site"/>
    <property type="evidence" value="ECO:0007669"/>
    <property type="project" value="TreeGrafter"/>
</dbReference>
<gene>
    <name evidence="20" type="primary">ATG9</name>
    <name evidence="20" type="ORF">BG006_002626</name>
</gene>
<feature type="region of interest" description="Disordered" evidence="19">
    <location>
        <begin position="79"/>
        <end position="131"/>
    </location>
</feature>
<keyword evidence="9 18" id="KW-1133">Transmembrane helix</keyword>
<dbReference type="PANTHER" id="PTHR13038">
    <property type="entry name" value="APG9 AUTOPHAGY 9"/>
    <property type="match status" value="1"/>
</dbReference>
<feature type="transmembrane region" description="Helical" evidence="18">
    <location>
        <begin position="532"/>
        <end position="554"/>
    </location>
</feature>
<keyword evidence="13 18" id="KW-0472">Membrane</keyword>
<dbReference type="EMBL" id="JAAAUY010000163">
    <property type="protein sequence ID" value="KAF9334168.1"/>
    <property type="molecule type" value="Genomic_DNA"/>
</dbReference>
<keyword evidence="11" id="KW-0333">Golgi apparatus</keyword>
<evidence type="ECO:0000256" key="13">
    <source>
        <dbReference type="ARBA" id="ARBA00023136"/>
    </source>
</evidence>
<dbReference type="Pfam" id="PF04109">
    <property type="entry name" value="ATG9"/>
    <property type="match status" value="1"/>
</dbReference>
<dbReference type="GO" id="GO:0005776">
    <property type="term" value="C:autophagosome"/>
    <property type="evidence" value="ECO:0007669"/>
    <property type="project" value="TreeGrafter"/>
</dbReference>
<dbReference type="GO" id="GO:0000422">
    <property type="term" value="P:autophagy of mitochondrion"/>
    <property type="evidence" value="ECO:0007669"/>
    <property type="project" value="TreeGrafter"/>
</dbReference>
<evidence type="ECO:0000256" key="17">
    <source>
        <dbReference type="ARBA" id="ARBA00024631"/>
    </source>
</evidence>
<comment type="function">
    <text evidence="18">Phospholipid scramblase involved in autophagy. Cycles between the preautophagosomal structure/phagophore assembly site (PAS) and the cytoplasmic vesicle pool and supplies membrane for the growing autophagosome. Lipid scramblase activity plays a key role in preautophagosomal structure/phagophore assembly by distributing the phospholipids that arrive through ATG2 from the cytoplasmic to the luminal leaflet of the bilayer, thereby driving autophagosomal membrane expansion.</text>
</comment>
<dbReference type="AlphaFoldDB" id="A0A9P5VNN2"/>
<feature type="compositionally biased region" description="Gly residues" evidence="19">
    <location>
        <begin position="913"/>
        <end position="923"/>
    </location>
</feature>
<feature type="compositionally biased region" description="Low complexity" evidence="19">
    <location>
        <begin position="951"/>
        <end position="963"/>
    </location>
</feature>
<evidence type="ECO:0000256" key="4">
    <source>
        <dbReference type="ARBA" id="ARBA00004653"/>
    </source>
</evidence>
<evidence type="ECO:0000256" key="18">
    <source>
        <dbReference type="RuleBase" id="RU364027"/>
    </source>
</evidence>
<comment type="similarity">
    <text evidence="5 18">Belongs to the ATG9 family.</text>
</comment>
<evidence type="ECO:0000313" key="20">
    <source>
        <dbReference type="EMBL" id="KAF9334168.1"/>
    </source>
</evidence>
<feature type="region of interest" description="Disordered" evidence="19">
    <location>
        <begin position="871"/>
        <end position="963"/>
    </location>
</feature>
<dbReference type="InterPro" id="IPR007241">
    <property type="entry name" value="Autophagy-rel_prot_9"/>
</dbReference>
<feature type="compositionally biased region" description="Basic and acidic residues" evidence="19">
    <location>
        <begin position="8"/>
        <end position="18"/>
    </location>
</feature>
<dbReference type="GO" id="GO:0030659">
    <property type="term" value="C:cytoplasmic vesicle membrane"/>
    <property type="evidence" value="ECO:0007669"/>
    <property type="project" value="UniProtKB-SubCell"/>
</dbReference>
<keyword evidence="8 18" id="KW-0812">Transmembrane</keyword>
<evidence type="ECO:0000256" key="16">
    <source>
        <dbReference type="ARBA" id="ARBA00024621"/>
    </source>
</evidence>
<feature type="compositionally biased region" description="Acidic residues" evidence="19">
    <location>
        <begin position="115"/>
        <end position="125"/>
    </location>
</feature>
<keyword evidence="10 18" id="KW-0072">Autophagy</keyword>
<feature type="transmembrane region" description="Helical" evidence="18">
    <location>
        <begin position="613"/>
        <end position="633"/>
    </location>
</feature>
<comment type="catalytic activity">
    <reaction evidence="14">
        <text>a 1,2-diacyl-sn-glycero-3-phospho-L-serine(in) = a 1,2-diacyl-sn-glycero-3-phospho-L-serine(out)</text>
        <dbReference type="Rhea" id="RHEA:38663"/>
        <dbReference type="ChEBI" id="CHEBI:57262"/>
    </reaction>
</comment>
<comment type="catalytic activity">
    <reaction evidence="16">
        <text>a 1,2-diacyl-sn-glycero-3-phospho-(1D-myo-inositol-3-phosphate)(in) = a 1,2-diacyl-sn-glycero-3-phospho-(1D-myo-inositol-3-phosphate)(out)</text>
        <dbReference type="Rhea" id="RHEA:67920"/>
        <dbReference type="ChEBI" id="CHEBI:58088"/>
    </reaction>
</comment>
<feature type="region of interest" description="Disordered" evidence="19">
    <location>
        <begin position="977"/>
        <end position="1027"/>
    </location>
</feature>
<dbReference type="Proteomes" id="UP000696485">
    <property type="component" value="Unassembled WGS sequence"/>
</dbReference>
<feature type="compositionally biased region" description="Low complexity" evidence="19">
    <location>
        <begin position="983"/>
        <end position="992"/>
    </location>
</feature>
<organism evidence="20 21">
    <name type="scientific">Podila minutissima</name>
    <dbReference type="NCBI Taxonomy" id="64525"/>
    <lineage>
        <taxon>Eukaryota</taxon>
        <taxon>Fungi</taxon>
        <taxon>Fungi incertae sedis</taxon>
        <taxon>Mucoromycota</taxon>
        <taxon>Mortierellomycotina</taxon>
        <taxon>Mortierellomycetes</taxon>
        <taxon>Mortierellales</taxon>
        <taxon>Mortierellaceae</taxon>
        <taxon>Podila</taxon>
    </lineage>
</organism>
<comment type="caution">
    <text evidence="20">The sequence shown here is derived from an EMBL/GenBank/DDBJ whole genome shotgun (WGS) entry which is preliminary data.</text>
</comment>
<evidence type="ECO:0000256" key="19">
    <source>
        <dbReference type="SAM" id="MobiDB-lite"/>
    </source>
</evidence>
<dbReference type="GO" id="GO:0061709">
    <property type="term" value="P:reticulophagy"/>
    <property type="evidence" value="ECO:0007669"/>
    <property type="project" value="TreeGrafter"/>
</dbReference>
<evidence type="ECO:0000256" key="10">
    <source>
        <dbReference type="ARBA" id="ARBA00023006"/>
    </source>
</evidence>
<dbReference type="PANTHER" id="PTHR13038:SF10">
    <property type="entry name" value="AUTOPHAGY-RELATED PROTEIN 9"/>
    <property type="match status" value="1"/>
</dbReference>
<evidence type="ECO:0000256" key="14">
    <source>
        <dbReference type="ARBA" id="ARBA00024479"/>
    </source>
</evidence>
<feature type="region of interest" description="Disordered" evidence="19">
    <location>
        <begin position="1"/>
        <end position="67"/>
    </location>
</feature>
<dbReference type="GO" id="GO:0006869">
    <property type="term" value="P:lipid transport"/>
    <property type="evidence" value="ECO:0007669"/>
    <property type="project" value="UniProtKB-KW"/>
</dbReference>
<feature type="transmembrane region" description="Helical" evidence="18">
    <location>
        <begin position="653"/>
        <end position="671"/>
    </location>
</feature>
<comment type="catalytic activity">
    <reaction evidence="17">
        <text>a 1,2-diacyl-sn-glycero-3-phosphocholine(in) = a 1,2-diacyl-sn-glycero-3-phosphocholine(out)</text>
        <dbReference type="Rhea" id="RHEA:38571"/>
        <dbReference type="ChEBI" id="CHEBI:57643"/>
    </reaction>
</comment>
<feature type="transmembrane region" description="Helical" evidence="18">
    <location>
        <begin position="363"/>
        <end position="380"/>
    </location>
</feature>
<feature type="compositionally biased region" description="Basic and acidic residues" evidence="19">
    <location>
        <begin position="104"/>
        <end position="114"/>
    </location>
</feature>
<reference evidence="20" key="1">
    <citation type="journal article" date="2020" name="Fungal Divers.">
        <title>Resolving the Mortierellaceae phylogeny through synthesis of multi-gene phylogenetics and phylogenomics.</title>
        <authorList>
            <person name="Vandepol N."/>
            <person name="Liber J."/>
            <person name="Desiro A."/>
            <person name="Na H."/>
            <person name="Kennedy M."/>
            <person name="Barry K."/>
            <person name="Grigoriev I.V."/>
            <person name="Miller A.N."/>
            <person name="O'Donnell K."/>
            <person name="Stajich J.E."/>
            <person name="Bonito G."/>
        </authorList>
    </citation>
    <scope>NUCLEOTIDE SEQUENCE</scope>
    <source>
        <strain evidence="20">NVP1</strain>
    </source>
</reference>
<sequence length="1042" mass="118552">MHRPHSYHKLENQEHHDQDNEEDEEDALPPFNITQSTFESSDAKQRNSPSLNNDHPPPPLMPLFTPVLQDFQNRFGSNVLQHSSSSSSSSNDPLSQDYSHNRRYHDDHEDRYDQDAQEEEEEGVDNSEYSHQRALSWNNNNNSRNDYRQDVGMDASLASSSSSSSSRRHRHRVFGGIGVTESNHSLRREGRGGGRPLFANSHSPRHDSSSPFFLGPSSSGGGGRVNNRTSRSHRDVGTDQEAPASLMIEMNQGGHDDDDDNGTYWGLGNKAKKLYKRPGMDAAELAMWKWVNVENLDNFLAKVYDYYVGKGMYTILLERCLNLLTFAFVIGFSTFLVGCVDYPRLRHSKHLDEVLIPQCFHKLSSATVIVLLLFATFWIGQLTRFIYDVPELSDMCNFYTYLLQIPDEDIQTVSWHEVVNRIIRIRDNNPNTSTAATIQTTSTQRLNAHDIANRIMRKENFMIAMFNKELIDLSVPLPMMKHRTILTRILEWSLSFCILGYVFDDRGQVRKRFLKDTRRAELAEGLKRRFQFMGLATLIFAPLISIYLALYFFFRYFEEYHKNPGSIGTRQYTPLAKWKFKEFNELPHLFDTRINASYPLAMKYINQFPKEKTILVCRFIAFIAGSFAAVLALMTLFDQELLLGLEITSEKTVFFYLGVFGTIMAVSRGMIPDQTEIFEPELLLRDVVESTHYMPNEWRDKLHTDEVRKQFALLFEYNVMLYALEFMSLALTPLILCLTLPKCSEKVVDFFREFTVHVDGVGYVCSFAVFDFKRHGNVKYGAPAAAVSDDRYISNEGKMEKSFLNFKQNNPDWEPNDPAGSMYLSKLLEADATVGQQNPSYGRHHNQRVDHLRQGAWGQSSAYLRRGLSGSSYYQRDPHRQHGMERSRHGRQQFYGRGVENDEDDVDRDRGVGTRGGGGGGGVKFNLPSRQRQQEQLRDGHYDHDSESSDYDPATATMGGGTKATLASTLGDSFVSEIGAGGQDKSSSSSSKGKSRQEGGGSDYDTRGGDDMADSFENEQDSRKKGVFGLLNQIYEMNATNL</sequence>
<feature type="transmembrane region" description="Helical" evidence="18">
    <location>
        <begin position="719"/>
        <end position="741"/>
    </location>
</feature>
<protein>
    <recommendedName>
        <fullName evidence="6 18">Autophagy-related protein 9</fullName>
    </recommendedName>
</protein>
<feature type="compositionally biased region" description="Polar residues" evidence="19">
    <location>
        <begin position="32"/>
        <end position="53"/>
    </location>
</feature>
<evidence type="ECO:0000256" key="12">
    <source>
        <dbReference type="ARBA" id="ARBA00023055"/>
    </source>
</evidence>
<comment type="subcellular location">
    <subcellularLocation>
        <location evidence="1">Cytoplasmic vesicle membrane</location>
        <topology evidence="1">Multi-pass membrane protein</topology>
    </subcellularLocation>
    <subcellularLocation>
        <location evidence="2">Endoplasmic reticulum membrane</location>
        <topology evidence="2">Multi-pass membrane protein</topology>
    </subcellularLocation>
    <subcellularLocation>
        <location evidence="4">Golgi apparatus membrane</location>
        <topology evidence="4">Multi-pass membrane protein</topology>
    </subcellularLocation>
    <subcellularLocation>
        <location evidence="3 18">Preautophagosomal structure membrane</location>
        <topology evidence="3 18">Multi-pass membrane protein</topology>
    </subcellularLocation>
</comment>
<evidence type="ECO:0000313" key="21">
    <source>
        <dbReference type="Proteomes" id="UP000696485"/>
    </source>
</evidence>
<evidence type="ECO:0000256" key="3">
    <source>
        <dbReference type="ARBA" id="ARBA00004511"/>
    </source>
</evidence>
<evidence type="ECO:0000256" key="1">
    <source>
        <dbReference type="ARBA" id="ARBA00004439"/>
    </source>
</evidence>
<dbReference type="GO" id="GO:0034727">
    <property type="term" value="P:piecemeal microautophagy of the nucleus"/>
    <property type="evidence" value="ECO:0007669"/>
    <property type="project" value="TreeGrafter"/>
</dbReference>
<evidence type="ECO:0000256" key="15">
    <source>
        <dbReference type="ARBA" id="ARBA00024615"/>
    </source>
</evidence>
<accession>A0A9P5VNN2</accession>
<feature type="transmembrane region" description="Helical" evidence="18">
    <location>
        <begin position="320"/>
        <end position="343"/>
    </location>
</feature>
<comment type="catalytic activity">
    <reaction evidence="15">
        <text>a 1,2-diacyl-sn-glycero-3-phosphoethanolamine(in) = a 1,2-diacyl-sn-glycero-3-phosphoethanolamine(out)</text>
        <dbReference type="Rhea" id="RHEA:38895"/>
        <dbReference type="ChEBI" id="CHEBI:64612"/>
    </reaction>
</comment>
<evidence type="ECO:0000256" key="2">
    <source>
        <dbReference type="ARBA" id="ARBA00004477"/>
    </source>
</evidence>
<feature type="region of interest" description="Disordered" evidence="19">
    <location>
        <begin position="155"/>
        <end position="239"/>
    </location>
</feature>
<evidence type="ECO:0000256" key="5">
    <source>
        <dbReference type="ARBA" id="ARBA00006185"/>
    </source>
</evidence>
<name>A0A9P5VNN2_9FUNG</name>
<evidence type="ECO:0000256" key="8">
    <source>
        <dbReference type="ARBA" id="ARBA00022692"/>
    </source>
</evidence>
<evidence type="ECO:0000256" key="7">
    <source>
        <dbReference type="ARBA" id="ARBA00022448"/>
    </source>
</evidence>
<dbReference type="GO" id="GO:0034045">
    <property type="term" value="C:phagophore assembly site membrane"/>
    <property type="evidence" value="ECO:0007669"/>
    <property type="project" value="UniProtKB-SubCell"/>
</dbReference>
<evidence type="ECO:0000256" key="11">
    <source>
        <dbReference type="ARBA" id="ARBA00023034"/>
    </source>
</evidence>